<reference evidence="5 6" key="1">
    <citation type="submission" date="2015-05" db="EMBL/GenBank/DDBJ databases">
        <title>Distinctive expansion of gene families associated with plant cell wall degradation and secondary metabolism in the genomes of grapevine trunk pathogens.</title>
        <authorList>
            <person name="Lawrence D.P."/>
            <person name="Travadon R."/>
            <person name="Rolshausen P.E."/>
            <person name="Baumgartner K."/>
        </authorList>
    </citation>
    <scope>NUCLEOTIDE SEQUENCE [LARGE SCALE GENOMIC DNA]</scope>
    <source>
        <strain evidence="5">UCRPC4</strain>
    </source>
</reference>
<dbReference type="Proteomes" id="UP000053317">
    <property type="component" value="Unassembled WGS sequence"/>
</dbReference>
<dbReference type="SUPFAM" id="SSF51011">
    <property type="entry name" value="Glycosyl hydrolase domain"/>
    <property type="match status" value="1"/>
</dbReference>
<evidence type="ECO:0000259" key="4">
    <source>
        <dbReference type="Pfam" id="PF21365"/>
    </source>
</evidence>
<keyword evidence="2" id="KW-0325">Glycoprotein</keyword>
<evidence type="ECO:0000313" key="6">
    <source>
        <dbReference type="Proteomes" id="UP000053317"/>
    </source>
</evidence>
<keyword evidence="3" id="KW-0326">Glycosidase</keyword>
<accession>A0A0G2ER74</accession>
<evidence type="ECO:0000256" key="2">
    <source>
        <dbReference type="ARBA" id="ARBA00023180"/>
    </source>
</evidence>
<evidence type="ECO:0000256" key="3">
    <source>
        <dbReference type="ARBA" id="ARBA00023295"/>
    </source>
</evidence>
<dbReference type="GO" id="GO:0004553">
    <property type="term" value="F:hydrolase activity, hydrolyzing O-glycosyl compounds"/>
    <property type="evidence" value="ECO:0007669"/>
    <property type="project" value="TreeGrafter"/>
</dbReference>
<comment type="caution">
    <text evidence="5">The sequence shown here is derived from an EMBL/GenBank/DDBJ whole genome shotgun (WGS) entry which is preliminary data.</text>
</comment>
<dbReference type="Pfam" id="PF21365">
    <property type="entry name" value="Glyco_hydro_31_3rd"/>
    <property type="match status" value="1"/>
</dbReference>
<dbReference type="InterPro" id="IPR048395">
    <property type="entry name" value="Glyco_hydro_31_C"/>
</dbReference>
<reference evidence="5 6" key="2">
    <citation type="submission" date="2015-05" db="EMBL/GenBank/DDBJ databases">
        <authorList>
            <person name="Morales-Cruz A."/>
            <person name="Amrine K.C."/>
            <person name="Cantu D."/>
        </authorList>
    </citation>
    <scope>NUCLEOTIDE SEQUENCE [LARGE SCALE GENOMIC DNA]</scope>
    <source>
        <strain evidence="5">UCRPC4</strain>
    </source>
</reference>
<protein>
    <submittedName>
        <fullName evidence="5">Putative alpha-glucosidase</fullName>
    </submittedName>
</protein>
<dbReference type="Gene3D" id="2.60.40.1180">
    <property type="entry name" value="Golgi alpha-mannosidase II"/>
    <property type="match status" value="1"/>
</dbReference>
<dbReference type="AlphaFoldDB" id="A0A0G2ER74"/>
<evidence type="ECO:0000256" key="1">
    <source>
        <dbReference type="ARBA" id="ARBA00022801"/>
    </source>
</evidence>
<organism evidence="5 6">
    <name type="scientific">Phaeomoniella chlamydospora</name>
    <name type="common">Phaeoacremonium chlamydosporum</name>
    <dbReference type="NCBI Taxonomy" id="158046"/>
    <lineage>
        <taxon>Eukaryota</taxon>
        <taxon>Fungi</taxon>
        <taxon>Dikarya</taxon>
        <taxon>Ascomycota</taxon>
        <taxon>Pezizomycotina</taxon>
        <taxon>Eurotiomycetes</taxon>
        <taxon>Chaetothyriomycetidae</taxon>
        <taxon>Phaeomoniellales</taxon>
        <taxon>Phaeomoniellaceae</taxon>
        <taxon>Phaeomoniella</taxon>
    </lineage>
</organism>
<keyword evidence="1" id="KW-0378">Hydrolase</keyword>
<dbReference type="PANTHER" id="PTHR22762:SF67">
    <property type="entry name" value="ALPHA_BETA-GLUCOSIDASE AGDC-RELATED"/>
    <property type="match status" value="1"/>
</dbReference>
<feature type="domain" description="Glycosyl hydrolase family 31 C-terminal" evidence="4">
    <location>
        <begin position="58"/>
        <end position="123"/>
    </location>
</feature>
<evidence type="ECO:0000313" key="5">
    <source>
        <dbReference type="EMBL" id="KKY25287.1"/>
    </source>
</evidence>
<sequence length="140" mass="15504">MFGPNDIYLDGLWIGMNEASNFCPYPCNDPAAYAEAYDYPPDTPAMRTNPRPLLDSSGIPLISPLFFQYPTDPTTFPIDLQLLFGLSLLVSPVTDEQSTSVAIHLPPDLYYDYYTHLPIHSTGSYTTSQTLTTPQSLSTS</sequence>
<keyword evidence="6" id="KW-1185">Reference proteome</keyword>
<name>A0A0G2ER74_PHACM</name>
<gene>
    <name evidence="5" type="ORF">UCRPC4_g01926</name>
</gene>
<proteinExistence type="predicted"/>
<dbReference type="PANTHER" id="PTHR22762">
    <property type="entry name" value="ALPHA-GLUCOSIDASE"/>
    <property type="match status" value="1"/>
</dbReference>
<dbReference type="EMBL" id="LCWF01000045">
    <property type="protein sequence ID" value="KKY25287.1"/>
    <property type="molecule type" value="Genomic_DNA"/>
</dbReference>
<dbReference type="OrthoDB" id="5839090at2759"/>
<dbReference type="InterPro" id="IPR013780">
    <property type="entry name" value="Glyco_hydro_b"/>
</dbReference>